<proteinExistence type="inferred from homology"/>
<dbReference type="PANTHER" id="PTHR35794:SF2">
    <property type="entry name" value="CELL DIVISION PROTEIN DIVIVA"/>
    <property type="match status" value="1"/>
</dbReference>
<evidence type="ECO:0000313" key="10">
    <source>
        <dbReference type="EMBL" id="MBK0420059.1"/>
    </source>
</evidence>
<evidence type="ECO:0000256" key="5">
    <source>
        <dbReference type="ARBA" id="ARBA00022618"/>
    </source>
</evidence>
<keyword evidence="6" id="KW-0175">Coiled coil</keyword>
<keyword evidence="11" id="KW-1185">Reference proteome</keyword>
<dbReference type="Proteomes" id="UP000608530">
    <property type="component" value="Unassembled WGS sequence"/>
</dbReference>
<comment type="similarity">
    <text evidence="2">Belongs to the DivIVA family.</text>
</comment>
<feature type="region of interest" description="Disordered" evidence="9">
    <location>
        <begin position="1"/>
        <end position="26"/>
    </location>
</feature>
<evidence type="ECO:0000313" key="11">
    <source>
        <dbReference type="Proteomes" id="UP000608530"/>
    </source>
</evidence>
<feature type="compositionally biased region" description="Polar residues" evidence="9">
    <location>
        <begin position="1"/>
        <end position="15"/>
    </location>
</feature>
<evidence type="ECO:0000256" key="7">
    <source>
        <dbReference type="ARBA" id="ARBA00023306"/>
    </source>
</evidence>
<evidence type="ECO:0000256" key="3">
    <source>
        <dbReference type="ARBA" id="ARBA00018787"/>
    </source>
</evidence>
<evidence type="ECO:0000256" key="2">
    <source>
        <dbReference type="ARBA" id="ARBA00009008"/>
    </source>
</evidence>
<dbReference type="NCBIfam" id="TIGR03544">
    <property type="entry name" value="DivI1A_domain"/>
    <property type="match status" value="3"/>
</dbReference>
<keyword evidence="7" id="KW-0131">Cell cycle</keyword>
<protein>
    <recommendedName>
        <fullName evidence="3">Cell wall synthesis protein Wag31</fullName>
    </recommendedName>
    <alternativeName>
        <fullName evidence="8">Antigen 84</fullName>
    </alternativeName>
</protein>
<dbReference type="InterPro" id="IPR007793">
    <property type="entry name" value="DivIVA_fam"/>
</dbReference>
<dbReference type="Gene3D" id="6.10.250.660">
    <property type="match status" value="1"/>
</dbReference>
<dbReference type="GO" id="GO:0051301">
    <property type="term" value="P:cell division"/>
    <property type="evidence" value="ECO:0007669"/>
    <property type="project" value="UniProtKB-KW"/>
</dbReference>
<evidence type="ECO:0000256" key="9">
    <source>
        <dbReference type="SAM" id="MobiDB-lite"/>
    </source>
</evidence>
<dbReference type="AlphaFoldDB" id="A0A934Q889"/>
<dbReference type="InterPro" id="IPR019932">
    <property type="entry name" value="CHP03543"/>
</dbReference>
<reference evidence="10" key="1">
    <citation type="submission" date="2020-12" db="EMBL/GenBank/DDBJ databases">
        <title>Leucobacter sp. CAS1, isolated from Chromium sludge.</title>
        <authorList>
            <person name="Xu Z."/>
        </authorList>
    </citation>
    <scope>NUCLEOTIDE SEQUENCE</scope>
    <source>
        <strain evidence="10">CSA1</strain>
    </source>
</reference>
<evidence type="ECO:0000256" key="6">
    <source>
        <dbReference type="ARBA" id="ARBA00023054"/>
    </source>
</evidence>
<keyword evidence="4" id="KW-0963">Cytoplasm</keyword>
<sequence>MNQTATKTPKTSENPHTAFPFATGSQPGYRPDEVDAFLARARSTYEGREEPGAGGITAAEVRRTAFRVKRKGYAARYVDAAMDRLEEVFFERERRAKIRAEGEDAWWAETRQLLSEVRGRLQRPRGKRFRVRGLLATGYRRSQVDAFLDRISEMFESREMMKPAEVRDVVFHTQLRGYDEEQVDALLDAVVDLILATR</sequence>
<evidence type="ECO:0000256" key="1">
    <source>
        <dbReference type="ARBA" id="ARBA00004496"/>
    </source>
</evidence>
<dbReference type="InterPro" id="IPR019933">
    <property type="entry name" value="DivIVA_domain"/>
</dbReference>
<keyword evidence="5" id="KW-0132">Cell division</keyword>
<comment type="subcellular location">
    <subcellularLocation>
        <location evidence="1">Cytoplasm</location>
    </subcellularLocation>
</comment>
<evidence type="ECO:0000256" key="4">
    <source>
        <dbReference type="ARBA" id="ARBA00022490"/>
    </source>
</evidence>
<comment type="caution">
    <text evidence="10">The sequence shown here is derived from an EMBL/GenBank/DDBJ whole genome shotgun (WGS) entry which is preliminary data.</text>
</comment>
<dbReference type="PANTHER" id="PTHR35794">
    <property type="entry name" value="CELL DIVISION PROTEIN DIVIVA"/>
    <property type="match status" value="1"/>
</dbReference>
<name>A0A934Q889_9MICO</name>
<organism evidence="10 11">
    <name type="scientific">Leucobacter chromiisoli</name>
    <dbReference type="NCBI Taxonomy" id="2796471"/>
    <lineage>
        <taxon>Bacteria</taxon>
        <taxon>Bacillati</taxon>
        <taxon>Actinomycetota</taxon>
        <taxon>Actinomycetes</taxon>
        <taxon>Micrococcales</taxon>
        <taxon>Microbacteriaceae</taxon>
        <taxon>Leucobacter</taxon>
    </lineage>
</organism>
<evidence type="ECO:0000256" key="8">
    <source>
        <dbReference type="ARBA" id="ARBA00031737"/>
    </source>
</evidence>
<dbReference type="GO" id="GO:0005737">
    <property type="term" value="C:cytoplasm"/>
    <property type="evidence" value="ECO:0007669"/>
    <property type="project" value="UniProtKB-SubCell"/>
</dbReference>
<gene>
    <name evidence="10" type="ORF">JD276_13560</name>
</gene>
<accession>A0A934Q889</accession>
<dbReference type="EMBL" id="JAEHOH010000020">
    <property type="protein sequence ID" value="MBK0420059.1"/>
    <property type="molecule type" value="Genomic_DNA"/>
</dbReference>
<dbReference type="RefSeq" id="WP_200116197.1">
    <property type="nucleotide sequence ID" value="NZ_JAEHOH010000020.1"/>
</dbReference>
<dbReference type="NCBIfam" id="TIGR03543">
    <property type="entry name" value="divI1A_rptt_fam"/>
    <property type="match status" value="1"/>
</dbReference>